<evidence type="ECO:0000256" key="2">
    <source>
        <dbReference type="SAM" id="SignalP"/>
    </source>
</evidence>
<gene>
    <name evidence="4" type="ORF">KP79_PYT04636</name>
</gene>
<evidence type="ECO:0000313" key="5">
    <source>
        <dbReference type="Proteomes" id="UP000242188"/>
    </source>
</evidence>
<dbReference type="Proteomes" id="UP000242188">
    <property type="component" value="Unassembled WGS sequence"/>
</dbReference>
<dbReference type="GO" id="GO:0005509">
    <property type="term" value="F:calcium ion binding"/>
    <property type="evidence" value="ECO:0007669"/>
    <property type="project" value="InterPro"/>
</dbReference>
<dbReference type="PROSITE" id="PS00018">
    <property type="entry name" value="EF_HAND_1"/>
    <property type="match status" value="1"/>
</dbReference>
<feature type="chain" id="PRO_5013233523" description="EF-hand domain-containing protein" evidence="2">
    <location>
        <begin position="19"/>
        <end position="143"/>
    </location>
</feature>
<dbReference type="AlphaFoldDB" id="A0A210PZI0"/>
<evidence type="ECO:0000256" key="1">
    <source>
        <dbReference type="ARBA" id="ARBA00022837"/>
    </source>
</evidence>
<dbReference type="EMBL" id="NEDP02005343">
    <property type="protein sequence ID" value="OWF41893.1"/>
    <property type="molecule type" value="Genomic_DNA"/>
</dbReference>
<keyword evidence="2" id="KW-0732">Signal</keyword>
<dbReference type="Pfam" id="PF13833">
    <property type="entry name" value="EF-hand_8"/>
    <property type="match status" value="1"/>
</dbReference>
<feature type="domain" description="EF-hand" evidence="3">
    <location>
        <begin position="105"/>
        <end position="140"/>
    </location>
</feature>
<dbReference type="InterPro" id="IPR002048">
    <property type="entry name" value="EF_hand_dom"/>
</dbReference>
<feature type="signal peptide" evidence="2">
    <location>
        <begin position="1"/>
        <end position="18"/>
    </location>
</feature>
<dbReference type="OrthoDB" id="6041256at2759"/>
<dbReference type="InterPro" id="IPR018247">
    <property type="entry name" value="EF_Hand_1_Ca_BS"/>
</dbReference>
<sequence length="143" mass="16244">MQSLSLVVVLCLVTGSLAGHTHGINLADHDSEEARNLFLLADVDHDYMLSRTELHSVFLDFDMNNDTIVTADEFLSDWMARKLGDSIEAVVLFHHLDVDRDGVIHEDTDLPWILHFFDRDHDGLISQAEFVVQWIKIMISTPS</sequence>
<dbReference type="InterPro" id="IPR011992">
    <property type="entry name" value="EF-hand-dom_pair"/>
</dbReference>
<dbReference type="Gene3D" id="1.10.238.10">
    <property type="entry name" value="EF-hand"/>
    <property type="match status" value="1"/>
</dbReference>
<organism evidence="4 5">
    <name type="scientific">Mizuhopecten yessoensis</name>
    <name type="common">Japanese scallop</name>
    <name type="synonym">Patinopecten yessoensis</name>
    <dbReference type="NCBI Taxonomy" id="6573"/>
    <lineage>
        <taxon>Eukaryota</taxon>
        <taxon>Metazoa</taxon>
        <taxon>Spiralia</taxon>
        <taxon>Lophotrochozoa</taxon>
        <taxon>Mollusca</taxon>
        <taxon>Bivalvia</taxon>
        <taxon>Autobranchia</taxon>
        <taxon>Pteriomorphia</taxon>
        <taxon>Pectinida</taxon>
        <taxon>Pectinoidea</taxon>
        <taxon>Pectinidae</taxon>
        <taxon>Mizuhopecten</taxon>
    </lineage>
</organism>
<evidence type="ECO:0000313" key="4">
    <source>
        <dbReference type="EMBL" id="OWF41893.1"/>
    </source>
</evidence>
<dbReference type="SUPFAM" id="SSF47473">
    <property type="entry name" value="EF-hand"/>
    <property type="match status" value="1"/>
</dbReference>
<feature type="domain" description="EF-hand" evidence="3">
    <location>
        <begin position="29"/>
        <end position="64"/>
    </location>
</feature>
<protein>
    <recommendedName>
        <fullName evidence="3">EF-hand domain-containing protein</fullName>
    </recommendedName>
</protein>
<reference evidence="4 5" key="1">
    <citation type="journal article" date="2017" name="Nat. Ecol. Evol.">
        <title>Scallop genome provides insights into evolution of bilaterian karyotype and development.</title>
        <authorList>
            <person name="Wang S."/>
            <person name="Zhang J."/>
            <person name="Jiao W."/>
            <person name="Li J."/>
            <person name="Xun X."/>
            <person name="Sun Y."/>
            <person name="Guo X."/>
            <person name="Huan P."/>
            <person name="Dong B."/>
            <person name="Zhang L."/>
            <person name="Hu X."/>
            <person name="Sun X."/>
            <person name="Wang J."/>
            <person name="Zhao C."/>
            <person name="Wang Y."/>
            <person name="Wang D."/>
            <person name="Huang X."/>
            <person name="Wang R."/>
            <person name="Lv J."/>
            <person name="Li Y."/>
            <person name="Zhang Z."/>
            <person name="Liu B."/>
            <person name="Lu W."/>
            <person name="Hui Y."/>
            <person name="Liang J."/>
            <person name="Zhou Z."/>
            <person name="Hou R."/>
            <person name="Li X."/>
            <person name="Liu Y."/>
            <person name="Li H."/>
            <person name="Ning X."/>
            <person name="Lin Y."/>
            <person name="Zhao L."/>
            <person name="Xing Q."/>
            <person name="Dou J."/>
            <person name="Li Y."/>
            <person name="Mao J."/>
            <person name="Guo H."/>
            <person name="Dou H."/>
            <person name="Li T."/>
            <person name="Mu C."/>
            <person name="Jiang W."/>
            <person name="Fu Q."/>
            <person name="Fu X."/>
            <person name="Miao Y."/>
            <person name="Liu J."/>
            <person name="Yu Q."/>
            <person name="Li R."/>
            <person name="Liao H."/>
            <person name="Li X."/>
            <person name="Kong Y."/>
            <person name="Jiang Z."/>
            <person name="Chourrout D."/>
            <person name="Li R."/>
            <person name="Bao Z."/>
        </authorList>
    </citation>
    <scope>NUCLEOTIDE SEQUENCE [LARGE SCALE GENOMIC DNA]</scope>
    <source>
        <strain evidence="4 5">PY_sf001</strain>
    </source>
</reference>
<dbReference type="PROSITE" id="PS50222">
    <property type="entry name" value="EF_HAND_2"/>
    <property type="match status" value="2"/>
</dbReference>
<dbReference type="STRING" id="6573.A0A210PZI0"/>
<keyword evidence="5" id="KW-1185">Reference proteome</keyword>
<proteinExistence type="predicted"/>
<evidence type="ECO:0000259" key="3">
    <source>
        <dbReference type="PROSITE" id="PS50222"/>
    </source>
</evidence>
<comment type="caution">
    <text evidence="4">The sequence shown here is derived from an EMBL/GenBank/DDBJ whole genome shotgun (WGS) entry which is preliminary data.</text>
</comment>
<keyword evidence="1" id="KW-0106">Calcium</keyword>
<accession>A0A210PZI0</accession>
<name>A0A210PZI0_MIZYE</name>